<dbReference type="Pfam" id="PF04280">
    <property type="entry name" value="Tim44"/>
    <property type="match status" value="1"/>
</dbReference>
<accession>A0A839V4L7</accession>
<gene>
    <name evidence="4" type="ORF">FHR90_002252</name>
</gene>
<sequence length="300" mass="31527">MTALPLAVPAAAMMAAPIVIAATAEARPGGGSSFGSRGSRSFSPPPSVSIAPRGATPFNRPAPMNPGFNPGYRPYGGFGSRPLLHGFVGGLLGAGLFGLLSGHGFFGGGFGLLSLLGTIIQLTLLFLIARWVFRRFFARQMAGASMPRGMAFGGNPVAGGATASSAPLSLQPQDFRSFESLLTQIQSAWSRGDTGALRQFTTPEMAANFNAQLSDLARRGLRNQVSDVRLEKGELSEAWSEPGAQYATVAMRYSLVDVTTDAGGRIVDGNPSVRDLVTEYWTFQRRPGGAWVLSAIQQAG</sequence>
<dbReference type="InterPro" id="IPR007379">
    <property type="entry name" value="Tim44-like_dom"/>
</dbReference>
<feature type="transmembrane region" description="Helical" evidence="2">
    <location>
        <begin position="112"/>
        <end position="133"/>
    </location>
</feature>
<evidence type="ECO:0000256" key="2">
    <source>
        <dbReference type="SAM" id="Phobius"/>
    </source>
</evidence>
<dbReference type="SUPFAM" id="SSF54427">
    <property type="entry name" value="NTF2-like"/>
    <property type="match status" value="1"/>
</dbReference>
<reference evidence="4 5" key="1">
    <citation type="submission" date="2020-08" db="EMBL/GenBank/DDBJ databases">
        <title>Genomic Encyclopedia of Type Strains, Phase III (KMG-III): the genomes of soil and plant-associated and newly described type strains.</title>
        <authorList>
            <person name="Whitman W."/>
        </authorList>
    </citation>
    <scope>NUCLEOTIDE SEQUENCE [LARGE SCALE GENOMIC DNA]</scope>
    <source>
        <strain evidence="4 5">CECT 8088</strain>
    </source>
</reference>
<feature type="transmembrane region" description="Helical" evidence="2">
    <location>
        <begin position="6"/>
        <end position="24"/>
    </location>
</feature>
<organism evidence="4 5">
    <name type="scientific">Endobacter medicaginis</name>
    <dbReference type="NCBI Taxonomy" id="1181271"/>
    <lineage>
        <taxon>Bacteria</taxon>
        <taxon>Pseudomonadati</taxon>
        <taxon>Pseudomonadota</taxon>
        <taxon>Alphaproteobacteria</taxon>
        <taxon>Acetobacterales</taxon>
        <taxon>Acetobacteraceae</taxon>
        <taxon>Endobacter</taxon>
    </lineage>
</organism>
<feature type="region of interest" description="Disordered" evidence="1">
    <location>
        <begin position="31"/>
        <end position="63"/>
    </location>
</feature>
<dbReference type="Gene3D" id="3.10.450.240">
    <property type="match status" value="1"/>
</dbReference>
<evidence type="ECO:0000313" key="5">
    <source>
        <dbReference type="Proteomes" id="UP000557688"/>
    </source>
</evidence>
<proteinExistence type="predicted"/>
<dbReference type="Proteomes" id="UP000557688">
    <property type="component" value="Unassembled WGS sequence"/>
</dbReference>
<evidence type="ECO:0000259" key="3">
    <source>
        <dbReference type="SMART" id="SM00978"/>
    </source>
</evidence>
<keyword evidence="2" id="KW-1133">Transmembrane helix</keyword>
<dbReference type="SMART" id="SM00978">
    <property type="entry name" value="Tim44"/>
    <property type="match status" value="1"/>
</dbReference>
<feature type="transmembrane region" description="Helical" evidence="2">
    <location>
        <begin position="83"/>
        <end position="106"/>
    </location>
</feature>
<evidence type="ECO:0000313" key="4">
    <source>
        <dbReference type="EMBL" id="MBB3174411.1"/>
    </source>
</evidence>
<feature type="domain" description="Tim44-like" evidence="3">
    <location>
        <begin position="157"/>
        <end position="298"/>
    </location>
</feature>
<dbReference type="InterPro" id="IPR032710">
    <property type="entry name" value="NTF2-like_dom_sf"/>
</dbReference>
<dbReference type="PANTHER" id="PTHR41542:SF1">
    <property type="entry name" value="BLL5807 PROTEIN"/>
    <property type="match status" value="1"/>
</dbReference>
<keyword evidence="2" id="KW-0812">Transmembrane</keyword>
<keyword evidence="5" id="KW-1185">Reference proteome</keyword>
<evidence type="ECO:0000256" key="1">
    <source>
        <dbReference type="SAM" id="MobiDB-lite"/>
    </source>
</evidence>
<protein>
    <submittedName>
        <fullName evidence="4">Putative lipid-binding transport protein (Tim44 family)</fullName>
    </submittedName>
</protein>
<dbReference type="PANTHER" id="PTHR41542">
    <property type="entry name" value="BLL5807 PROTEIN"/>
    <property type="match status" value="1"/>
</dbReference>
<dbReference type="AlphaFoldDB" id="A0A839V4L7"/>
<keyword evidence="2" id="KW-0472">Membrane</keyword>
<name>A0A839V4L7_9PROT</name>
<comment type="caution">
    <text evidence="4">The sequence shown here is derived from an EMBL/GenBank/DDBJ whole genome shotgun (WGS) entry which is preliminary data.</text>
</comment>
<dbReference type="EMBL" id="JACHXV010000007">
    <property type="protein sequence ID" value="MBB3174411.1"/>
    <property type="molecule type" value="Genomic_DNA"/>
</dbReference>
<dbReference type="RefSeq" id="WP_246330204.1">
    <property type="nucleotide sequence ID" value="NZ_JACHXV010000007.1"/>
</dbReference>